<evidence type="ECO:0000256" key="6">
    <source>
        <dbReference type="PIRSR" id="PIRSR600821-52"/>
    </source>
</evidence>
<dbReference type="InterPro" id="IPR000821">
    <property type="entry name" value="Ala_racemase"/>
</dbReference>
<dbReference type="InterPro" id="IPR029066">
    <property type="entry name" value="PLP-binding_barrel"/>
</dbReference>
<comment type="caution">
    <text evidence="8">The sequence shown here is derived from an EMBL/GenBank/DDBJ whole genome shotgun (WGS) entry which is preliminary data.</text>
</comment>
<sequence length="387" mass="43482">MRRNLYKTWVQISRAAVRRNIATFRKIIGSKTKLMAVVKSNAYGHGLLEFSKLADKFGADWFGSDALSEALKLRKNGIKKPILVLGYTRDSRLSEAAKNNVSLTIYNFESLRYLMKHAREFSKHPLKIHLKIDTGMHRQGIYLKDLPNFLLQLKKIPSAIVEGIYTHFASAKDITYSFYTKNQLEKFKKAFNILEKLKISARGENVIRHAAATGAALLYPESRLDMARIGIGLYGLWPSKEAEIQHQEILGRKISLKPILSWKTIVAGIKKAEKGDFIGYDLAEKMERDGKIAVLPIGYWHGYDRKFSGVGEALVNGTRCRTLGRVSMDMIVIDIAGAGKVGVEDEVVLLGKQKGGEISANELAQKIGTIHYEILTRINPQIPRIVI</sequence>
<dbReference type="UniPathway" id="UPA00042">
    <property type="reaction ID" value="UER00497"/>
</dbReference>
<dbReference type="GO" id="GO:0005829">
    <property type="term" value="C:cytosol"/>
    <property type="evidence" value="ECO:0007669"/>
    <property type="project" value="TreeGrafter"/>
</dbReference>
<comment type="catalytic activity">
    <reaction evidence="4">
        <text>L-alanine = D-alanine</text>
        <dbReference type="Rhea" id="RHEA:20249"/>
        <dbReference type="ChEBI" id="CHEBI:57416"/>
        <dbReference type="ChEBI" id="CHEBI:57972"/>
        <dbReference type="EC" id="5.1.1.1"/>
    </reaction>
</comment>
<feature type="active site" description="Proton acceptor; specific for D-alanine" evidence="4">
    <location>
        <position position="39"/>
    </location>
</feature>
<dbReference type="Gene3D" id="3.20.20.10">
    <property type="entry name" value="Alanine racemase"/>
    <property type="match status" value="1"/>
</dbReference>
<dbReference type="PROSITE" id="PS00395">
    <property type="entry name" value="ALANINE_RACEMASE"/>
    <property type="match status" value="1"/>
</dbReference>
<evidence type="ECO:0000256" key="3">
    <source>
        <dbReference type="ARBA" id="ARBA00023235"/>
    </source>
</evidence>
<feature type="domain" description="Alanine racemase C-terminal" evidence="7">
    <location>
        <begin position="259"/>
        <end position="387"/>
    </location>
</feature>
<feature type="modified residue" description="N6-(pyridoxal phosphate)lysine" evidence="4 5">
    <location>
        <position position="39"/>
    </location>
</feature>
<dbReference type="SUPFAM" id="SSF51419">
    <property type="entry name" value="PLP-binding barrel"/>
    <property type="match status" value="1"/>
</dbReference>
<dbReference type="InterPro" id="IPR009006">
    <property type="entry name" value="Ala_racemase/Decarboxylase_C"/>
</dbReference>
<dbReference type="InterPro" id="IPR001608">
    <property type="entry name" value="Ala_racemase_N"/>
</dbReference>
<dbReference type="GO" id="GO:0030170">
    <property type="term" value="F:pyridoxal phosphate binding"/>
    <property type="evidence" value="ECO:0007669"/>
    <property type="project" value="UniProtKB-UniRule"/>
</dbReference>
<evidence type="ECO:0000256" key="2">
    <source>
        <dbReference type="ARBA" id="ARBA00022898"/>
    </source>
</evidence>
<dbReference type="CDD" id="cd00430">
    <property type="entry name" value="PLPDE_III_AR"/>
    <property type="match status" value="1"/>
</dbReference>
<dbReference type="GO" id="GO:0030632">
    <property type="term" value="P:D-alanine biosynthetic process"/>
    <property type="evidence" value="ECO:0007669"/>
    <property type="project" value="UniProtKB-UniRule"/>
</dbReference>
<dbReference type="InterPro" id="IPR011079">
    <property type="entry name" value="Ala_racemase_C"/>
</dbReference>
<protein>
    <recommendedName>
        <fullName evidence="4">Alanine racemase</fullName>
        <ecNumber evidence="4">5.1.1.1</ecNumber>
    </recommendedName>
</protein>
<dbReference type="Gene3D" id="2.40.37.10">
    <property type="entry name" value="Lyase, Ornithine Decarboxylase, Chain A, domain 1"/>
    <property type="match status" value="1"/>
</dbReference>
<feature type="binding site" evidence="4 6">
    <location>
        <position position="328"/>
    </location>
    <ligand>
        <name>substrate</name>
    </ligand>
</feature>
<dbReference type="EMBL" id="MHRA01000007">
    <property type="protein sequence ID" value="OHA15926.1"/>
    <property type="molecule type" value="Genomic_DNA"/>
</dbReference>
<dbReference type="SUPFAM" id="SSF50621">
    <property type="entry name" value="Alanine racemase C-terminal domain-like"/>
    <property type="match status" value="1"/>
</dbReference>
<evidence type="ECO:0000313" key="8">
    <source>
        <dbReference type="EMBL" id="OHA15926.1"/>
    </source>
</evidence>
<dbReference type="PANTHER" id="PTHR30511">
    <property type="entry name" value="ALANINE RACEMASE"/>
    <property type="match status" value="1"/>
</dbReference>
<dbReference type="GO" id="GO:0008784">
    <property type="term" value="F:alanine racemase activity"/>
    <property type="evidence" value="ECO:0007669"/>
    <property type="project" value="UniProtKB-UniRule"/>
</dbReference>
<evidence type="ECO:0000256" key="1">
    <source>
        <dbReference type="ARBA" id="ARBA00001933"/>
    </source>
</evidence>
<comment type="cofactor">
    <cofactor evidence="1 4 5">
        <name>pyridoxal 5'-phosphate</name>
        <dbReference type="ChEBI" id="CHEBI:597326"/>
    </cofactor>
</comment>
<feature type="active site" description="Proton acceptor; specific for L-alanine" evidence="4">
    <location>
        <position position="280"/>
    </location>
</feature>
<gene>
    <name evidence="8" type="ORF">A3A10_02070</name>
</gene>
<keyword evidence="3 4" id="KW-0413">Isomerase</keyword>
<dbReference type="Pfam" id="PF01168">
    <property type="entry name" value="Ala_racemase_N"/>
    <property type="match status" value="1"/>
</dbReference>
<comment type="pathway">
    <text evidence="4">Amino-acid biosynthesis; D-alanine biosynthesis; D-alanine from L-alanine: step 1/1.</text>
</comment>
<feature type="binding site" evidence="4 6">
    <location>
        <position position="138"/>
    </location>
    <ligand>
        <name>substrate</name>
    </ligand>
</feature>
<dbReference type="EC" id="5.1.1.1" evidence="4"/>
<name>A0A1G2LWC4_9BACT</name>
<dbReference type="InterPro" id="IPR020622">
    <property type="entry name" value="Ala_racemase_pyridoxalP-BS"/>
</dbReference>
<dbReference type="Proteomes" id="UP000178116">
    <property type="component" value="Unassembled WGS sequence"/>
</dbReference>
<dbReference type="PRINTS" id="PR00992">
    <property type="entry name" value="ALARACEMASE"/>
</dbReference>
<dbReference type="PANTHER" id="PTHR30511:SF0">
    <property type="entry name" value="ALANINE RACEMASE, CATABOLIC-RELATED"/>
    <property type="match status" value="1"/>
</dbReference>
<reference evidence="8 9" key="1">
    <citation type="journal article" date="2016" name="Nat. Commun.">
        <title>Thousands of microbial genomes shed light on interconnected biogeochemical processes in an aquifer system.</title>
        <authorList>
            <person name="Anantharaman K."/>
            <person name="Brown C.T."/>
            <person name="Hug L.A."/>
            <person name="Sharon I."/>
            <person name="Castelle C.J."/>
            <person name="Probst A.J."/>
            <person name="Thomas B.C."/>
            <person name="Singh A."/>
            <person name="Wilkins M.J."/>
            <person name="Karaoz U."/>
            <person name="Brodie E.L."/>
            <person name="Williams K.H."/>
            <person name="Hubbard S.S."/>
            <person name="Banfield J.F."/>
        </authorList>
    </citation>
    <scope>NUCLEOTIDE SEQUENCE [LARGE SCALE GENOMIC DNA]</scope>
</reference>
<keyword evidence="2 4" id="KW-0663">Pyridoxal phosphate</keyword>
<evidence type="ECO:0000256" key="5">
    <source>
        <dbReference type="PIRSR" id="PIRSR600821-50"/>
    </source>
</evidence>
<dbReference type="SMART" id="SM01005">
    <property type="entry name" value="Ala_racemase_C"/>
    <property type="match status" value="1"/>
</dbReference>
<proteinExistence type="inferred from homology"/>
<dbReference type="Pfam" id="PF00842">
    <property type="entry name" value="Ala_racemase_C"/>
    <property type="match status" value="1"/>
</dbReference>
<dbReference type="AlphaFoldDB" id="A0A1G2LWC4"/>
<organism evidence="8 9">
    <name type="scientific">Candidatus Tagabacteria bacterium RIFCSPLOWO2_01_FULL_42_9</name>
    <dbReference type="NCBI Taxonomy" id="1802296"/>
    <lineage>
        <taxon>Bacteria</taxon>
        <taxon>Candidatus Tagaibacteriota</taxon>
    </lineage>
</organism>
<dbReference type="FunFam" id="3.20.20.10:FF:000002">
    <property type="entry name" value="Alanine racemase"/>
    <property type="match status" value="1"/>
</dbReference>
<evidence type="ECO:0000256" key="4">
    <source>
        <dbReference type="HAMAP-Rule" id="MF_01201"/>
    </source>
</evidence>
<comment type="function">
    <text evidence="4">Catalyzes the interconversion of L-alanine and D-alanine. May also act on other amino acids.</text>
</comment>
<accession>A0A1G2LWC4</accession>
<evidence type="ECO:0000313" key="9">
    <source>
        <dbReference type="Proteomes" id="UP000178116"/>
    </source>
</evidence>
<evidence type="ECO:0000259" key="7">
    <source>
        <dbReference type="SMART" id="SM01005"/>
    </source>
</evidence>
<dbReference type="HAMAP" id="MF_01201">
    <property type="entry name" value="Ala_racemase"/>
    <property type="match status" value="1"/>
</dbReference>
<comment type="similarity">
    <text evidence="4">Belongs to the alanine racemase family.</text>
</comment>
<dbReference type="NCBIfam" id="TIGR00492">
    <property type="entry name" value="alr"/>
    <property type="match status" value="1"/>
</dbReference>